<dbReference type="KEGG" id="abac:LuPra_05780"/>
<evidence type="ECO:0000256" key="1">
    <source>
        <dbReference type="SAM" id="MobiDB-lite"/>
    </source>
</evidence>
<reference evidence="2 3" key="1">
    <citation type="journal article" date="2016" name="Genome Announc.">
        <title>First Complete Genome Sequence of a Subdivision 6 Acidobacterium Strain.</title>
        <authorList>
            <person name="Huang S."/>
            <person name="Vieira S."/>
            <person name="Bunk B."/>
            <person name="Riedel T."/>
            <person name="Sproer C."/>
            <person name="Overmann J."/>
        </authorList>
    </citation>
    <scope>NUCLEOTIDE SEQUENCE [LARGE SCALE GENOMIC DNA]</scope>
    <source>
        <strain evidence="3">DSM 100886 HEG_-6_39</strain>
    </source>
</reference>
<feature type="compositionally biased region" description="Low complexity" evidence="1">
    <location>
        <begin position="14"/>
        <end position="36"/>
    </location>
</feature>
<evidence type="ECO:0000313" key="2">
    <source>
        <dbReference type="EMBL" id="AMY12504.1"/>
    </source>
</evidence>
<keyword evidence="3" id="KW-1185">Reference proteome</keyword>
<reference evidence="3" key="2">
    <citation type="submission" date="2016-04" db="EMBL/GenBank/DDBJ databases">
        <title>First Complete Genome Sequence of a Subdivision 6 Acidobacterium.</title>
        <authorList>
            <person name="Huang S."/>
            <person name="Vieira S."/>
            <person name="Bunk B."/>
            <person name="Riedel T."/>
            <person name="Sproeer C."/>
            <person name="Overmann J."/>
        </authorList>
    </citation>
    <scope>NUCLEOTIDE SEQUENCE [LARGE SCALE GENOMIC DNA]</scope>
    <source>
        <strain evidence="3">DSM 100886 HEG_-6_39</strain>
    </source>
</reference>
<organism evidence="2 3">
    <name type="scientific">Luteitalea pratensis</name>
    <dbReference type="NCBI Taxonomy" id="1855912"/>
    <lineage>
        <taxon>Bacteria</taxon>
        <taxon>Pseudomonadati</taxon>
        <taxon>Acidobacteriota</taxon>
        <taxon>Vicinamibacteria</taxon>
        <taxon>Vicinamibacterales</taxon>
        <taxon>Vicinamibacteraceae</taxon>
        <taxon>Luteitalea</taxon>
    </lineage>
</organism>
<gene>
    <name evidence="2" type="ORF">LuPra_05780</name>
</gene>
<evidence type="ECO:0000313" key="3">
    <source>
        <dbReference type="Proteomes" id="UP000076079"/>
    </source>
</evidence>
<protein>
    <submittedName>
        <fullName evidence="2">Uncharacterized protein</fullName>
    </submittedName>
</protein>
<proteinExistence type="predicted"/>
<name>A0A143PXD8_LUTPR</name>
<accession>A0A143PXD8</accession>
<dbReference type="EMBL" id="CP015136">
    <property type="protein sequence ID" value="AMY12504.1"/>
    <property type="molecule type" value="Genomic_DNA"/>
</dbReference>
<dbReference type="AlphaFoldDB" id="A0A143PXD8"/>
<sequence length="36" mass="3570">MKPVPPRTNSVLGATARATVPDAANAAASATDECTN</sequence>
<dbReference type="Proteomes" id="UP000076079">
    <property type="component" value="Chromosome"/>
</dbReference>
<feature type="region of interest" description="Disordered" evidence="1">
    <location>
        <begin position="1"/>
        <end position="36"/>
    </location>
</feature>